<dbReference type="GO" id="GO:0006272">
    <property type="term" value="P:leading strand elongation"/>
    <property type="evidence" value="ECO:0007669"/>
    <property type="project" value="TreeGrafter"/>
</dbReference>
<dbReference type="GO" id="GO:0003887">
    <property type="term" value="F:DNA-directed DNA polymerase activity"/>
    <property type="evidence" value="ECO:0007669"/>
    <property type="project" value="UniProtKB-KW"/>
</dbReference>
<keyword evidence="1" id="KW-0408">Iron</keyword>
<dbReference type="Pfam" id="PF03104">
    <property type="entry name" value="DNA_pol_B_exo1"/>
    <property type="match status" value="1"/>
</dbReference>
<keyword evidence="1" id="KW-0808">Transferase</keyword>
<comment type="subcellular location">
    <subcellularLocation>
        <location evidence="1">Nucleus</location>
    </subcellularLocation>
</comment>
<keyword evidence="1" id="KW-0411">Iron-sulfur</keyword>
<keyword evidence="1" id="KW-0548">Nucleotidyltransferase</keyword>
<proteinExistence type="inferred from homology"/>
<dbReference type="GO" id="GO:0008622">
    <property type="term" value="C:epsilon DNA polymerase complex"/>
    <property type="evidence" value="ECO:0007669"/>
    <property type="project" value="InterPro"/>
</dbReference>
<feature type="non-terminal residue" evidence="3">
    <location>
        <position position="207"/>
    </location>
</feature>
<dbReference type="Proteomes" id="UP000029725">
    <property type="component" value="Unassembled WGS sequence"/>
</dbReference>
<name>A0A098VPE7_9MICR</name>
<dbReference type="PANTHER" id="PTHR10670">
    <property type="entry name" value="DNA POLYMERASE EPSILON CATALYTIC SUBUNIT A"/>
    <property type="match status" value="1"/>
</dbReference>
<feature type="non-terminal residue" evidence="3">
    <location>
        <position position="1"/>
    </location>
</feature>
<dbReference type="InterPro" id="IPR029703">
    <property type="entry name" value="POL2"/>
</dbReference>
<dbReference type="InterPro" id="IPR006133">
    <property type="entry name" value="DNA-dir_DNA_pol_B_exonuc"/>
</dbReference>
<keyword evidence="1" id="KW-0238">DNA-binding</keyword>
<keyword evidence="1" id="KW-0235">DNA replication</keyword>
<dbReference type="GO" id="GO:0008310">
    <property type="term" value="F:single-stranded DNA 3'-5' DNA exonuclease activity"/>
    <property type="evidence" value="ECO:0007669"/>
    <property type="project" value="TreeGrafter"/>
</dbReference>
<comment type="catalytic activity">
    <reaction evidence="1">
        <text>DNA(n) + a 2'-deoxyribonucleoside 5'-triphosphate = DNA(n+1) + diphosphate</text>
        <dbReference type="Rhea" id="RHEA:22508"/>
        <dbReference type="Rhea" id="RHEA-COMP:17339"/>
        <dbReference type="Rhea" id="RHEA-COMP:17340"/>
        <dbReference type="ChEBI" id="CHEBI:33019"/>
        <dbReference type="ChEBI" id="CHEBI:61560"/>
        <dbReference type="ChEBI" id="CHEBI:173112"/>
        <dbReference type="EC" id="2.7.7.7"/>
    </reaction>
</comment>
<protein>
    <recommendedName>
        <fullName evidence="1">DNA polymerase epsilon catalytic subunit</fullName>
        <ecNumber evidence="1">2.7.7.7</ecNumber>
    </recommendedName>
</protein>
<evidence type="ECO:0000259" key="2">
    <source>
        <dbReference type="Pfam" id="PF03104"/>
    </source>
</evidence>
<evidence type="ECO:0000256" key="1">
    <source>
        <dbReference type="RuleBase" id="RU365029"/>
    </source>
</evidence>
<evidence type="ECO:0000313" key="3">
    <source>
        <dbReference type="EMBL" id="KGG50917.1"/>
    </source>
</evidence>
<feature type="domain" description="DNA-directed DNA polymerase family B exonuclease" evidence="2">
    <location>
        <begin position="32"/>
        <end position="190"/>
    </location>
</feature>
<dbReference type="GO" id="GO:0000278">
    <property type="term" value="P:mitotic cell cycle"/>
    <property type="evidence" value="ECO:0007669"/>
    <property type="project" value="TreeGrafter"/>
</dbReference>
<dbReference type="GO" id="GO:0008270">
    <property type="term" value="F:zinc ion binding"/>
    <property type="evidence" value="ECO:0007669"/>
    <property type="project" value="UniProtKB-KW"/>
</dbReference>
<comment type="caution">
    <text evidence="3">The sequence shown here is derived from an EMBL/GenBank/DDBJ whole genome shotgun (WGS) entry which is preliminary data.</text>
</comment>
<keyword evidence="1" id="KW-0004">4Fe-4S</keyword>
<dbReference type="RefSeq" id="XP_013237353.1">
    <property type="nucleotide sequence ID" value="XM_013381899.1"/>
</dbReference>
<keyword evidence="1" id="KW-0239">DNA-directed DNA polymerase</keyword>
<dbReference type="PANTHER" id="PTHR10670:SF0">
    <property type="entry name" value="DNA POLYMERASE EPSILON CATALYTIC SUBUNIT A"/>
    <property type="match status" value="1"/>
</dbReference>
<dbReference type="OrthoDB" id="10060449at2759"/>
<keyword evidence="1" id="KW-0863">Zinc-finger</keyword>
<dbReference type="GO" id="GO:0003677">
    <property type="term" value="F:DNA binding"/>
    <property type="evidence" value="ECO:0007669"/>
    <property type="project" value="UniProtKB-KW"/>
</dbReference>
<keyword evidence="1" id="KW-0539">Nucleus</keyword>
<dbReference type="Gene3D" id="3.30.420.10">
    <property type="entry name" value="Ribonuclease H-like superfamily/Ribonuclease H"/>
    <property type="match status" value="1"/>
</dbReference>
<dbReference type="SUPFAM" id="SSF53098">
    <property type="entry name" value="Ribonuclease H-like"/>
    <property type="match status" value="1"/>
</dbReference>
<comment type="cofactor">
    <cofactor evidence="1">
        <name>[4Fe-4S] cluster</name>
        <dbReference type="ChEBI" id="CHEBI:49883"/>
    </cofactor>
</comment>
<keyword evidence="4" id="KW-1185">Reference proteome</keyword>
<dbReference type="HOGENOM" id="CLU_1329118_0_0_1"/>
<dbReference type="GO" id="GO:0051539">
    <property type="term" value="F:4 iron, 4 sulfur cluster binding"/>
    <property type="evidence" value="ECO:0007669"/>
    <property type="project" value="UniProtKB-KW"/>
</dbReference>
<dbReference type="EMBL" id="JMKJ01000446">
    <property type="protein sequence ID" value="KGG50917.1"/>
    <property type="molecule type" value="Genomic_DNA"/>
</dbReference>
<dbReference type="InterPro" id="IPR036397">
    <property type="entry name" value="RNaseH_sf"/>
</dbReference>
<accession>A0A098VPE7</accession>
<gene>
    <name evidence="3" type="ORF">DI09_505p10</name>
</gene>
<dbReference type="AlphaFoldDB" id="A0A098VPE7"/>
<dbReference type="GeneID" id="25260197"/>
<dbReference type="VEuPathDB" id="MicrosporidiaDB:DI09_505p10"/>
<keyword evidence="1" id="KW-0479">Metal-binding</keyword>
<reference evidence="3 4" key="1">
    <citation type="submission" date="2014-04" db="EMBL/GenBank/DDBJ databases">
        <title>A new species of microsporidia sheds light on the evolution of extreme parasitism.</title>
        <authorList>
            <person name="Haag K.L."/>
            <person name="James T.Y."/>
            <person name="Larsson R."/>
            <person name="Schaer T.M."/>
            <person name="Refardt D."/>
            <person name="Pombert J.-F."/>
            <person name="Ebert D."/>
        </authorList>
    </citation>
    <scope>NUCLEOTIDE SEQUENCE [LARGE SCALE GENOMIC DNA]</scope>
    <source>
        <strain evidence="3 4">UGP3</strain>
        <tissue evidence="3">Spores</tissue>
    </source>
</reference>
<dbReference type="EC" id="2.7.7.7" evidence="1"/>
<dbReference type="GO" id="GO:0006297">
    <property type="term" value="P:nucleotide-excision repair, DNA gap filling"/>
    <property type="evidence" value="ECO:0007669"/>
    <property type="project" value="TreeGrafter"/>
</dbReference>
<dbReference type="InterPro" id="IPR012337">
    <property type="entry name" value="RNaseH-like_sf"/>
</dbReference>
<comment type="function">
    <text evidence="1">DNA polymerase II participates in chromosomal DNA replication.</text>
</comment>
<dbReference type="GO" id="GO:0006287">
    <property type="term" value="P:base-excision repair, gap-filling"/>
    <property type="evidence" value="ECO:0007669"/>
    <property type="project" value="TreeGrafter"/>
</dbReference>
<evidence type="ECO:0000313" key="4">
    <source>
        <dbReference type="Proteomes" id="UP000029725"/>
    </source>
</evidence>
<comment type="similarity">
    <text evidence="1">Belongs to the DNA polymerase type-B family.</text>
</comment>
<keyword evidence="1" id="KW-0862">Zinc</keyword>
<organism evidence="3 4">
    <name type="scientific">Mitosporidium daphniae</name>
    <dbReference type="NCBI Taxonomy" id="1485682"/>
    <lineage>
        <taxon>Eukaryota</taxon>
        <taxon>Fungi</taxon>
        <taxon>Fungi incertae sedis</taxon>
        <taxon>Microsporidia</taxon>
        <taxon>Mitosporidium</taxon>
    </lineage>
</organism>
<dbReference type="GO" id="GO:0045004">
    <property type="term" value="P:DNA replication proofreading"/>
    <property type="evidence" value="ECO:0007669"/>
    <property type="project" value="TreeGrafter"/>
</dbReference>
<sequence length="207" mass="23488">VSPSTKIVYYFVGVRVGIWYNVWITPQTAEMSEKLHVVPMENQPIRPDPVILAFDIETTKQPLRFPTAVSDVVMMISYVIDGSGYLIVNRQVVSEDIPDFEYSPKPEFQGLFQISNVPDERLLLERFIAHIQQSRPTIIVSYNGDFFDWPFIEARCAANNLDFSALLGVYRHGPAASSEQISEFQNENEDSAKKGSLAFYSSSWATH</sequence>